<gene>
    <name evidence="7" type="ORF">J437_LFUL006266</name>
</gene>
<evidence type="ECO:0000256" key="2">
    <source>
        <dbReference type="ARBA" id="ARBA00008779"/>
    </source>
</evidence>
<dbReference type="GO" id="GO:0030200">
    <property type="term" value="P:heparan sulfate proteoglycan catabolic process"/>
    <property type="evidence" value="ECO:0007669"/>
    <property type="project" value="TreeGrafter"/>
</dbReference>
<evidence type="ECO:0000256" key="5">
    <source>
        <dbReference type="ARBA" id="ARBA00023180"/>
    </source>
</evidence>
<organism evidence="7 8">
    <name type="scientific">Ladona fulva</name>
    <name type="common">Scarce chaser dragonfly</name>
    <name type="synonym">Libellula fulva</name>
    <dbReference type="NCBI Taxonomy" id="123851"/>
    <lineage>
        <taxon>Eukaryota</taxon>
        <taxon>Metazoa</taxon>
        <taxon>Ecdysozoa</taxon>
        <taxon>Arthropoda</taxon>
        <taxon>Hexapoda</taxon>
        <taxon>Insecta</taxon>
        <taxon>Pterygota</taxon>
        <taxon>Palaeoptera</taxon>
        <taxon>Odonata</taxon>
        <taxon>Epiprocta</taxon>
        <taxon>Anisoptera</taxon>
        <taxon>Libelluloidea</taxon>
        <taxon>Libellulidae</taxon>
        <taxon>Ladona</taxon>
    </lineage>
</organism>
<evidence type="ECO:0000313" key="8">
    <source>
        <dbReference type="Proteomes" id="UP000792457"/>
    </source>
</evidence>
<evidence type="ECO:0000259" key="6">
    <source>
        <dbReference type="Pfam" id="PF00884"/>
    </source>
</evidence>
<keyword evidence="5" id="KW-0325">Glycoprotein</keyword>
<dbReference type="Gene3D" id="3.40.720.10">
    <property type="entry name" value="Alkaline Phosphatase, subunit A"/>
    <property type="match status" value="1"/>
</dbReference>
<name>A0A8K0K2S2_LADFU</name>
<protein>
    <recommendedName>
        <fullName evidence="6">Sulfatase N-terminal domain-containing protein</fullName>
    </recommendedName>
</protein>
<keyword evidence="8" id="KW-1185">Reference proteome</keyword>
<reference evidence="7" key="1">
    <citation type="submission" date="2013-04" db="EMBL/GenBank/DDBJ databases">
        <authorList>
            <person name="Qu J."/>
            <person name="Murali S.C."/>
            <person name="Bandaranaike D."/>
            <person name="Bellair M."/>
            <person name="Blankenburg K."/>
            <person name="Chao H."/>
            <person name="Dinh H."/>
            <person name="Doddapaneni H."/>
            <person name="Downs B."/>
            <person name="Dugan-Rocha S."/>
            <person name="Elkadiri S."/>
            <person name="Gnanaolivu R.D."/>
            <person name="Hernandez B."/>
            <person name="Javaid M."/>
            <person name="Jayaseelan J.C."/>
            <person name="Lee S."/>
            <person name="Li M."/>
            <person name="Ming W."/>
            <person name="Munidasa M."/>
            <person name="Muniz J."/>
            <person name="Nguyen L."/>
            <person name="Ongeri F."/>
            <person name="Osuji N."/>
            <person name="Pu L.-L."/>
            <person name="Puazo M."/>
            <person name="Qu C."/>
            <person name="Quiroz J."/>
            <person name="Raj R."/>
            <person name="Weissenberger G."/>
            <person name="Xin Y."/>
            <person name="Zou X."/>
            <person name="Han Y."/>
            <person name="Richards S."/>
            <person name="Worley K."/>
            <person name="Muzny D."/>
            <person name="Gibbs R."/>
        </authorList>
    </citation>
    <scope>NUCLEOTIDE SEQUENCE</scope>
    <source>
        <strain evidence="7">Sampled in the wild</strain>
    </source>
</reference>
<evidence type="ECO:0000256" key="4">
    <source>
        <dbReference type="ARBA" id="ARBA00022801"/>
    </source>
</evidence>
<keyword evidence="3" id="KW-0732">Signal</keyword>
<dbReference type="SUPFAM" id="SSF53649">
    <property type="entry name" value="Alkaline phosphatase-like"/>
    <property type="match status" value="1"/>
</dbReference>
<dbReference type="PANTHER" id="PTHR43108:SF6">
    <property type="entry name" value="N-SULPHOGLUCOSAMINE SULPHOHYDROLASE"/>
    <property type="match status" value="1"/>
</dbReference>
<dbReference type="Proteomes" id="UP000792457">
    <property type="component" value="Unassembled WGS sequence"/>
</dbReference>
<reference evidence="7" key="2">
    <citation type="submission" date="2017-10" db="EMBL/GenBank/DDBJ databases">
        <title>Ladona fulva Genome sequencing and assembly.</title>
        <authorList>
            <person name="Murali S."/>
            <person name="Richards S."/>
            <person name="Bandaranaike D."/>
            <person name="Bellair M."/>
            <person name="Blankenburg K."/>
            <person name="Chao H."/>
            <person name="Dinh H."/>
            <person name="Doddapaneni H."/>
            <person name="Dugan-Rocha S."/>
            <person name="Elkadiri S."/>
            <person name="Gnanaolivu R."/>
            <person name="Hernandez B."/>
            <person name="Skinner E."/>
            <person name="Javaid M."/>
            <person name="Lee S."/>
            <person name="Li M."/>
            <person name="Ming W."/>
            <person name="Munidasa M."/>
            <person name="Muniz J."/>
            <person name="Nguyen L."/>
            <person name="Hughes D."/>
            <person name="Osuji N."/>
            <person name="Pu L.-L."/>
            <person name="Puazo M."/>
            <person name="Qu C."/>
            <person name="Quiroz J."/>
            <person name="Raj R."/>
            <person name="Weissenberger G."/>
            <person name="Xin Y."/>
            <person name="Zou X."/>
            <person name="Han Y."/>
            <person name="Worley K."/>
            <person name="Muzny D."/>
            <person name="Gibbs R."/>
        </authorList>
    </citation>
    <scope>NUCLEOTIDE SEQUENCE</scope>
    <source>
        <strain evidence="7">Sampled in the wild</strain>
    </source>
</reference>
<comment type="similarity">
    <text evidence="2">Belongs to the sulfatase family.</text>
</comment>
<dbReference type="AlphaFoldDB" id="A0A8K0K2S2"/>
<dbReference type="PANTHER" id="PTHR43108">
    <property type="entry name" value="N-ACETYLGLUCOSAMINE-6-SULFATASE FAMILY MEMBER"/>
    <property type="match status" value="1"/>
</dbReference>
<evidence type="ECO:0000313" key="7">
    <source>
        <dbReference type="EMBL" id="KAG8224908.1"/>
    </source>
</evidence>
<dbReference type="OrthoDB" id="10012954at2759"/>
<feature type="domain" description="Sulfatase N-terminal" evidence="6">
    <location>
        <begin position="14"/>
        <end position="187"/>
    </location>
</feature>
<dbReference type="EMBL" id="KZ308216">
    <property type="protein sequence ID" value="KAG8224908.1"/>
    <property type="molecule type" value="Genomic_DNA"/>
</dbReference>
<comment type="caution">
    <text evidence="7">The sequence shown here is derived from an EMBL/GenBank/DDBJ whole genome shotgun (WGS) entry which is preliminary data.</text>
</comment>
<proteinExistence type="inferred from homology"/>
<sequence>MSTNISMYFYHLTVADDAGFEMGVYNSICITPNLNALSRKSLIFNNAYTSVSSCSPSRSAILTGMPNHQNGMYGLHNGVHHFDSFNGVRSLPSILGENGIRTGIIGKKHVGPERTYPFNFSETEENNDINQIGRNITNIKLLVREFLRSNKSEPFFLYIGFHDPHRCGHTTPQYGEFCEKFGNGDDGMGLIPDWIPIYYDPKEIKLPFFVQDTPAARKDVAAQWAVMTRLDQGYLIMGYHFPVEEQTYMIQVLYKIF</sequence>
<dbReference type="PROSITE" id="PS00523">
    <property type="entry name" value="SULFATASE_1"/>
    <property type="match status" value="1"/>
</dbReference>
<dbReference type="InterPro" id="IPR000917">
    <property type="entry name" value="Sulfatase_N"/>
</dbReference>
<dbReference type="InterPro" id="IPR024607">
    <property type="entry name" value="Sulfatase_CS"/>
</dbReference>
<accession>A0A8K0K2S2</accession>
<keyword evidence="4" id="KW-0378">Hydrolase</keyword>
<comment type="cofactor">
    <cofactor evidence="1">
        <name>Ca(2+)</name>
        <dbReference type="ChEBI" id="CHEBI:29108"/>
    </cofactor>
</comment>
<dbReference type="GO" id="GO:0006027">
    <property type="term" value="P:glycosaminoglycan catabolic process"/>
    <property type="evidence" value="ECO:0007669"/>
    <property type="project" value="TreeGrafter"/>
</dbReference>
<dbReference type="GO" id="GO:0016250">
    <property type="term" value="F:N-sulfoglucosamine sulfohydrolase activity"/>
    <property type="evidence" value="ECO:0007669"/>
    <property type="project" value="TreeGrafter"/>
</dbReference>
<evidence type="ECO:0000256" key="3">
    <source>
        <dbReference type="ARBA" id="ARBA00022729"/>
    </source>
</evidence>
<dbReference type="Pfam" id="PF00884">
    <property type="entry name" value="Sulfatase"/>
    <property type="match status" value="1"/>
</dbReference>
<dbReference type="InterPro" id="IPR017850">
    <property type="entry name" value="Alkaline_phosphatase_core_sf"/>
</dbReference>
<evidence type="ECO:0000256" key="1">
    <source>
        <dbReference type="ARBA" id="ARBA00001913"/>
    </source>
</evidence>